<dbReference type="PANTHER" id="PTHR45138:SF9">
    <property type="entry name" value="DIGUANYLATE CYCLASE DGCM-RELATED"/>
    <property type="match status" value="1"/>
</dbReference>
<dbReference type="InterPro" id="IPR029787">
    <property type="entry name" value="Nucleotide_cyclase"/>
</dbReference>
<sequence>MEQKIKSSWTEPLFTVIFSKKHITFLSILLLVTMIFSGIGLIIHRSVQGLLLEELRYTATNTAVTAAAFIEEDISPYVALTQVENYEEGDYDVYYYERMQRIFREIRRGTNVDFIYTMKQLSENTVLYLLDGEDPASDLFSPIGSTEKMDSYQKDVLTDNKIISTDMILWEGWGKYITGHAPIRDQMGRVIGFVGVDIGTMTVRNLMRKVDQVISVVALFIILLVTFYSYKIIEDRSNAYNEDYLTKLYTRRHHDRQLEMHIRKVRKKGGELSVMMIDVDDFKKINDQYGHEAGDRMLRYVAGVIRKNLRKTDISSRIGGDEFNIILPGTSLEDAGEVATRILSELEGGKESVKVSVSIGVAKWEKTMDASILTNIADQAMYKAKESGRNQVQMIQGHC</sequence>
<keyword evidence="4" id="KW-1185">Reference proteome</keyword>
<dbReference type="InterPro" id="IPR000160">
    <property type="entry name" value="GGDEF_dom"/>
</dbReference>
<keyword evidence="1" id="KW-0472">Membrane</keyword>
<dbReference type="FunFam" id="3.30.70.270:FF:000001">
    <property type="entry name" value="Diguanylate cyclase domain protein"/>
    <property type="match status" value="1"/>
</dbReference>
<accession>A0A939HDN8</accession>
<feature type="transmembrane region" description="Helical" evidence="1">
    <location>
        <begin position="213"/>
        <end position="230"/>
    </location>
</feature>
<dbReference type="SUPFAM" id="SSF55073">
    <property type="entry name" value="Nucleotide cyclase"/>
    <property type="match status" value="1"/>
</dbReference>
<dbReference type="AlphaFoldDB" id="A0A939HDN8"/>
<dbReference type="InterPro" id="IPR043128">
    <property type="entry name" value="Rev_trsase/Diguanyl_cyclase"/>
</dbReference>
<reference evidence="3" key="1">
    <citation type="submission" date="2021-03" db="EMBL/GenBank/DDBJ databases">
        <title>Proteiniclasticum marinus sp. nov., isolated from tidal flat sediment.</title>
        <authorList>
            <person name="Namirimu T."/>
            <person name="Yang J.-A."/>
            <person name="Yang S.-H."/>
            <person name="Kim Y.-J."/>
            <person name="Kwon K.K."/>
        </authorList>
    </citation>
    <scope>NUCLEOTIDE SEQUENCE</scope>
    <source>
        <strain evidence="3">SCR006</strain>
    </source>
</reference>
<feature type="transmembrane region" description="Helical" evidence="1">
    <location>
        <begin position="23"/>
        <end position="43"/>
    </location>
</feature>
<dbReference type="PROSITE" id="PS50887">
    <property type="entry name" value="GGDEF"/>
    <property type="match status" value="1"/>
</dbReference>
<dbReference type="EMBL" id="JAFNJU010000011">
    <property type="protein sequence ID" value="MBO1266036.1"/>
    <property type="molecule type" value="Genomic_DNA"/>
</dbReference>
<evidence type="ECO:0000313" key="3">
    <source>
        <dbReference type="EMBL" id="MBO1266036.1"/>
    </source>
</evidence>
<dbReference type="RefSeq" id="WP_207600558.1">
    <property type="nucleotide sequence ID" value="NZ_JAFNJU010000011.1"/>
</dbReference>
<dbReference type="GO" id="GO:0052621">
    <property type="term" value="F:diguanylate cyclase activity"/>
    <property type="evidence" value="ECO:0007669"/>
    <property type="project" value="TreeGrafter"/>
</dbReference>
<evidence type="ECO:0000256" key="1">
    <source>
        <dbReference type="SAM" id="Phobius"/>
    </source>
</evidence>
<dbReference type="Gene3D" id="3.30.70.270">
    <property type="match status" value="1"/>
</dbReference>
<evidence type="ECO:0000313" key="4">
    <source>
        <dbReference type="Proteomes" id="UP000664218"/>
    </source>
</evidence>
<evidence type="ECO:0000259" key="2">
    <source>
        <dbReference type="PROSITE" id="PS50887"/>
    </source>
</evidence>
<dbReference type="SMART" id="SM00267">
    <property type="entry name" value="GGDEF"/>
    <property type="match status" value="1"/>
</dbReference>
<name>A0A939HDN8_9CLOT</name>
<organism evidence="3 4">
    <name type="scientific">Proteiniclasticum aestuarii</name>
    <dbReference type="NCBI Taxonomy" id="2817862"/>
    <lineage>
        <taxon>Bacteria</taxon>
        <taxon>Bacillati</taxon>
        <taxon>Bacillota</taxon>
        <taxon>Clostridia</taxon>
        <taxon>Eubacteriales</taxon>
        <taxon>Clostridiaceae</taxon>
        <taxon>Proteiniclasticum</taxon>
    </lineage>
</organism>
<dbReference type="InterPro" id="IPR050469">
    <property type="entry name" value="Diguanylate_Cyclase"/>
</dbReference>
<dbReference type="NCBIfam" id="TIGR00254">
    <property type="entry name" value="GGDEF"/>
    <property type="match status" value="1"/>
</dbReference>
<dbReference type="Proteomes" id="UP000664218">
    <property type="component" value="Unassembled WGS sequence"/>
</dbReference>
<dbReference type="SUPFAM" id="SSF103190">
    <property type="entry name" value="Sensory domain-like"/>
    <property type="match status" value="1"/>
</dbReference>
<comment type="caution">
    <text evidence="3">The sequence shown here is derived from an EMBL/GenBank/DDBJ whole genome shotgun (WGS) entry which is preliminary data.</text>
</comment>
<dbReference type="Pfam" id="PF00990">
    <property type="entry name" value="GGDEF"/>
    <property type="match status" value="1"/>
</dbReference>
<dbReference type="CDD" id="cd01949">
    <property type="entry name" value="GGDEF"/>
    <property type="match status" value="1"/>
</dbReference>
<dbReference type="PANTHER" id="PTHR45138">
    <property type="entry name" value="REGULATORY COMPONENTS OF SENSORY TRANSDUCTION SYSTEM"/>
    <property type="match status" value="1"/>
</dbReference>
<proteinExistence type="predicted"/>
<gene>
    <name evidence="3" type="ORF">J3A84_13445</name>
</gene>
<keyword evidence="1" id="KW-0812">Transmembrane</keyword>
<dbReference type="InterPro" id="IPR029151">
    <property type="entry name" value="Sensor-like_sf"/>
</dbReference>
<feature type="domain" description="GGDEF" evidence="2">
    <location>
        <begin position="270"/>
        <end position="397"/>
    </location>
</feature>
<keyword evidence="1" id="KW-1133">Transmembrane helix</keyword>
<protein>
    <submittedName>
        <fullName evidence="3">GGDEF domain-containing protein</fullName>
    </submittedName>
</protein>